<protein>
    <submittedName>
        <fullName evidence="1">Uncharacterized protein</fullName>
    </submittedName>
</protein>
<dbReference type="SUPFAM" id="SSF117281">
    <property type="entry name" value="Kelch motif"/>
    <property type="match status" value="1"/>
</dbReference>
<accession>A0A8J8NQX2</accession>
<proteinExistence type="predicted"/>
<dbReference type="Proteomes" id="UP000785679">
    <property type="component" value="Unassembled WGS sequence"/>
</dbReference>
<sequence>MRKIAIIEYYQFYSNFLKRMATTTTSSPGSADQPIALAPYSFTTKSSLEVFKRKYCPSSYNEKLGNNITNSYSFSIILSYIGTQEGVKLQQLSRFFYKVQLPRGLNPTFELNYEKVRLLHLNKNKITIYQLKTMTKEERILLENPQYVFTQSIEVRRYIYLTATKIVNGLPNHKLFFRLNEKNWSLEQLKDMSFGRVGHGMISWRDRYIIVVGSQFNDESSRTCEMYDIFKGEWIMLPTMNNTSVSKRNLITNGRFLYKFTFSYQVGWLEIFDLQAFMEEKQAQLSEPIIVSVKWITINVEKQIRSLLQIGSTIHHQLLQEQLLIFSNDSYQAQYPYLYDIESKQLSRFHQEIGIFGAYYSNQDVHLLDGTLFIMIKNQEEVKIYKYFLNRTRNQDEMVIYCTAEKIHDYKKRNQIITTQYGFYKFQLSKIIEAVFTTKI</sequence>
<dbReference type="AlphaFoldDB" id="A0A8J8NQX2"/>
<organism evidence="1 2">
    <name type="scientific">Halteria grandinella</name>
    <dbReference type="NCBI Taxonomy" id="5974"/>
    <lineage>
        <taxon>Eukaryota</taxon>
        <taxon>Sar</taxon>
        <taxon>Alveolata</taxon>
        <taxon>Ciliophora</taxon>
        <taxon>Intramacronucleata</taxon>
        <taxon>Spirotrichea</taxon>
        <taxon>Stichotrichia</taxon>
        <taxon>Sporadotrichida</taxon>
        <taxon>Halteriidae</taxon>
        <taxon>Halteria</taxon>
    </lineage>
</organism>
<evidence type="ECO:0000313" key="1">
    <source>
        <dbReference type="EMBL" id="TNV78595.1"/>
    </source>
</evidence>
<dbReference type="Gene3D" id="2.120.10.80">
    <property type="entry name" value="Kelch-type beta propeller"/>
    <property type="match status" value="1"/>
</dbReference>
<reference evidence="1" key="1">
    <citation type="submission" date="2019-06" db="EMBL/GenBank/DDBJ databases">
        <authorList>
            <person name="Zheng W."/>
        </authorList>
    </citation>
    <scope>NUCLEOTIDE SEQUENCE</scope>
    <source>
        <strain evidence="1">QDHG01</strain>
    </source>
</reference>
<keyword evidence="2" id="KW-1185">Reference proteome</keyword>
<gene>
    <name evidence="1" type="ORF">FGO68_gene3714</name>
</gene>
<name>A0A8J8NQX2_HALGN</name>
<dbReference type="EMBL" id="RRYP01010120">
    <property type="protein sequence ID" value="TNV78595.1"/>
    <property type="molecule type" value="Genomic_DNA"/>
</dbReference>
<evidence type="ECO:0000313" key="2">
    <source>
        <dbReference type="Proteomes" id="UP000785679"/>
    </source>
</evidence>
<dbReference type="OrthoDB" id="1022638at2759"/>
<dbReference type="InterPro" id="IPR015915">
    <property type="entry name" value="Kelch-typ_b-propeller"/>
</dbReference>
<comment type="caution">
    <text evidence="1">The sequence shown here is derived from an EMBL/GenBank/DDBJ whole genome shotgun (WGS) entry which is preliminary data.</text>
</comment>